<protein>
    <submittedName>
        <fullName evidence="5">RibD family protein</fullName>
    </submittedName>
</protein>
<dbReference type="InterPro" id="IPR024072">
    <property type="entry name" value="DHFR-like_dom_sf"/>
</dbReference>
<evidence type="ECO:0000259" key="4">
    <source>
        <dbReference type="Pfam" id="PF01872"/>
    </source>
</evidence>
<dbReference type="EMBL" id="BAABKE010000004">
    <property type="protein sequence ID" value="GAA5099881.1"/>
    <property type="molecule type" value="Genomic_DNA"/>
</dbReference>
<evidence type="ECO:0000313" key="5">
    <source>
        <dbReference type="EMBL" id="GAA5099881.1"/>
    </source>
</evidence>
<comment type="caution">
    <text evidence="5">The sequence shown here is derived from an EMBL/GenBank/DDBJ whole genome shotgun (WGS) entry which is preliminary data.</text>
</comment>
<keyword evidence="2" id="KW-0521">NADP</keyword>
<dbReference type="Proteomes" id="UP001500631">
    <property type="component" value="Unassembled WGS sequence"/>
</dbReference>
<dbReference type="Pfam" id="PF01872">
    <property type="entry name" value="RibD_C"/>
    <property type="match status" value="1"/>
</dbReference>
<proteinExistence type="predicted"/>
<organism evidence="5 6">
    <name type="scientific">Wohlfahrtiimonas larvae</name>
    <dbReference type="NCBI Taxonomy" id="1157986"/>
    <lineage>
        <taxon>Bacteria</taxon>
        <taxon>Pseudomonadati</taxon>
        <taxon>Pseudomonadota</taxon>
        <taxon>Gammaproteobacteria</taxon>
        <taxon>Cardiobacteriales</taxon>
        <taxon>Ignatzschineriaceae</taxon>
        <taxon>Wohlfahrtiimonas</taxon>
    </lineage>
</organism>
<evidence type="ECO:0000313" key="6">
    <source>
        <dbReference type="Proteomes" id="UP001500631"/>
    </source>
</evidence>
<dbReference type="PANTHER" id="PTHR38011:SF7">
    <property type="entry name" value="2,5-DIAMINO-6-RIBOSYLAMINO-4(3H)-PYRIMIDINONE 5'-PHOSPHATE REDUCTASE"/>
    <property type="match status" value="1"/>
</dbReference>
<evidence type="ECO:0000256" key="1">
    <source>
        <dbReference type="ARBA" id="ARBA00005104"/>
    </source>
</evidence>
<keyword evidence="6" id="KW-1185">Reference proteome</keyword>
<sequence>MNRPYIICHMETSINAKIYGPYMDIPSREIHTLNYNHTHLELKSEAWLCGRVTMEYFSGNGQPEFNPNTPIYPKEDFVAETDLKDFVIVVDASGKLPWKTNSIQYSVRPESHIIVILADDVNEQYVAYLRERNISFIFAGDREALNFHLAVQKLQQLFNINTLVVSGGAIVNGAFMNAGLIDEVSFVMAPVLDDAIGIPTLFERSPNLVSRPPIEFSLKSVEKLDGDNLWVRYLTKR</sequence>
<dbReference type="SUPFAM" id="SSF53597">
    <property type="entry name" value="Dihydrofolate reductase-like"/>
    <property type="match status" value="1"/>
</dbReference>
<dbReference type="InterPro" id="IPR050765">
    <property type="entry name" value="Riboflavin_Biosynth_HTPR"/>
</dbReference>
<feature type="domain" description="Bacterial bifunctional deaminase-reductase C-terminal" evidence="4">
    <location>
        <begin position="4"/>
        <end position="227"/>
    </location>
</feature>
<keyword evidence="3" id="KW-0560">Oxidoreductase</keyword>
<dbReference type="InterPro" id="IPR002734">
    <property type="entry name" value="RibDG_C"/>
</dbReference>
<evidence type="ECO:0000256" key="3">
    <source>
        <dbReference type="ARBA" id="ARBA00023002"/>
    </source>
</evidence>
<comment type="pathway">
    <text evidence="1">Cofactor biosynthesis; riboflavin biosynthesis.</text>
</comment>
<accession>A0ABP9MQ00</accession>
<name>A0ABP9MQ00_9GAMM</name>
<gene>
    <name evidence="5" type="ORF">GCM10023338_13980</name>
</gene>
<evidence type="ECO:0000256" key="2">
    <source>
        <dbReference type="ARBA" id="ARBA00022857"/>
    </source>
</evidence>
<dbReference type="RefSeq" id="WP_077925482.1">
    <property type="nucleotide sequence ID" value="NZ_BAABKE010000004.1"/>
</dbReference>
<reference evidence="6" key="1">
    <citation type="journal article" date="2019" name="Int. J. Syst. Evol. Microbiol.">
        <title>The Global Catalogue of Microorganisms (GCM) 10K type strain sequencing project: providing services to taxonomists for standard genome sequencing and annotation.</title>
        <authorList>
            <consortium name="The Broad Institute Genomics Platform"/>
            <consortium name="The Broad Institute Genome Sequencing Center for Infectious Disease"/>
            <person name="Wu L."/>
            <person name="Ma J."/>
        </authorList>
    </citation>
    <scope>NUCLEOTIDE SEQUENCE [LARGE SCALE GENOMIC DNA]</scope>
    <source>
        <strain evidence="6">JCM 18424</strain>
    </source>
</reference>
<dbReference type="Gene3D" id="3.40.430.10">
    <property type="entry name" value="Dihydrofolate Reductase, subunit A"/>
    <property type="match status" value="1"/>
</dbReference>
<dbReference type="PANTHER" id="PTHR38011">
    <property type="entry name" value="DIHYDROFOLATE REDUCTASE FAMILY PROTEIN (AFU_ORTHOLOGUE AFUA_8G06820)"/>
    <property type="match status" value="1"/>
</dbReference>